<evidence type="ECO:0000256" key="1">
    <source>
        <dbReference type="SAM" id="SignalP"/>
    </source>
</evidence>
<gene>
    <name evidence="2" type="ORF">ABS770_23960</name>
</gene>
<feature type="signal peptide" evidence="1">
    <location>
        <begin position="1"/>
        <end position="29"/>
    </location>
</feature>
<comment type="caution">
    <text evidence="2">The sequence shown here is derived from an EMBL/GenBank/DDBJ whole genome shotgun (WGS) entry which is preliminary data.</text>
</comment>
<dbReference type="Proteomes" id="UP001432995">
    <property type="component" value="Unassembled WGS sequence"/>
</dbReference>
<protein>
    <submittedName>
        <fullName evidence="2">Uncharacterized protein</fullName>
    </submittedName>
</protein>
<proteinExistence type="predicted"/>
<keyword evidence="3" id="KW-1185">Reference proteome</keyword>
<organism evidence="2 3">
    <name type="scientific">Methylobacterium brachiatum</name>
    <dbReference type="NCBI Taxonomy" id="269660"/>
    <lineage>
        <taxon>Bacteria</taxon>
        <taxon>Pseudomonadati</taxon>
        <taxon>Pseudomonadota</taxon>
        <taxon>Alphaproteobacteria</taxon>
        <taxon>Hyphomicrobiales</taxon>
        <taxon>Methylobacteriaceae</taxon>
        <taxon>Methylobacterium</taxon>
    </lineage>
</organism>
<accession>A0ABV1R9C0</accession>
<evidence type="ECO:0000313" key="2">
    <source>
        <dbReference type="EMBL" id="MER2291312.1"/>
    </source>
</evidence>
<feature type="chain" id="PRO_5046474869" evidence="1">
    <location>
        <begin position="30"/>
        <end position="43"/>
    </location>
</feature>
<keyword evidence="1" id="KW-0732">Signal</keyword>
<reference evidence="2" key="1">
    <citation type="submission" date="2024-06" db="EMBL/GenBank/DDBJ databases">
        <authorList>
            <person name="Campbell A.G."/>
        </authorList>
    </citation>
    <scope>NUCLEOTIDE SEQUENCE</scope>
    <source>
        <strain evidence="2">EM17</strain>
    </source>
</reference>
<sequence>MSTARCFAKNPLTRALVLAVLAASVAACATTPPAQPVPLIKKG</sequence>
<evidence type="ECO:0000313" key="3">
    <source>
        <dbReference type="Proteomes" id="UP001432995"/>
    </source>
</evidence>
<dbReference type="RefSeq" id="WP_279889706.1">
    <property type="nucleotide sequence ID" value="NZ_CP033231.1"/>
</dbReference>
<dbReference type="EMBL" id="JBELQD010000042">
    <property type="protein sequence ID" value="MER2291312.1"/>
    <property type="molecule type" value="Genomic_DNA"/>
</dbReference>
<dbReference type="PROSITE" id="PS51257">
    <property type="entry name" value="PROKAR_LIPOPROTEIN"/>
    <property type="match status" value="1"/>
</dbReference>
<dbReference type="GeneID" id="90835817"/>
<name>A0ABV1R9C0_9HYPH</name>